<feature type="region of interest" description="Disordered" evidence="2">
    <location>
        <begin position="479"/>
        <end position="617"/>
    </location>
</feature>
<comment type="caution">
    <text evidence="3">The sequence shown here is derived from an EMBL/GenBank/DDBJ whole genome shotgun (WGS) entry which is preliminary data.</text>
</comment>
<proteinExistence type="predicted"/>
<evidence type="ECO:0000313" key="4">
    <source>
        <dbReference type="Proteomes" id="UP000283090"/>
    </source>
</evidence>
<gene>
    <name evidence="3" type="ORF">DFL_001741</name>
</gene>
<keyword evidence="4" id="KW-1185">Reference proteome</keyword>
<name>A0A437A8F7_ARTFL</name>
<dbReference type="RefSeq" id="XP_067493053.1">
    <property type="nucleotide sequence ID" value="XM_067630407.1"/>
</dbReference>
<dbReference type="AlphaFoldDB" id="A0A437A8F7"/>
<evidence type="ECO:0000256" key="1">
    <source>
        <dbReference type="SAM" id="Coils"/>
    </source>
</evidence>
<dbReference type="EMBL" id="SAEB01000003">
    <property type="protein sequence ID" value="RVD87509.1"/>
    <property type="molecule type" value="Genomic_DNA"/>
</dbReference>
<protein>
    <submittedName>
        <fullName evidence="3">Uncharacterized protein</fullName>
    </submittedName>
</protein>
<accession>A0A437A8F7</accession>
<keyword evidence="1" id="KW-0175">Coiled coil</keyword>
<dbReference type="VEuPathDB" id="FungiDB:DFL_001741"/>
<reference evidence="3 4" key="1">
    <citation type="submission" date="2019-01" db="EMBL/GenBank/DDBJ databases">
        <title>Intercellular communication is required for trap formation in the nematode-trapping fungus Duddingtonia flagrans.</title>
        <authorList>
            <person name="Youssar L."/>
            <person name="Wernet V."/>
            <person name="Hensel N."/>
            <person name="Hildebrandt H.-G."/>
            <person name="Fischer R."/>
        </authorList>
    </citation>
    <scope>NUCLEOTIDE SEQUENCE [LARGE SCALE GENOMIC DNA]</scope>
    <source>
        <strain evidence="3 4">CBS H-5679</strain>
    </source>
</reference>
<dbReference type="GeneID" id="93584052"/>
<dbReference type="Proteomes" id="UP000283090">
    <property type="component" value="Unassembled WGS sequence"/>
</dbReference>
<feature type="compositionally biased region" description="Basic and acidic residues" evidence="2">
    <location>
        <begin position="578"/>
        <end position="602"/>
    </location>
</feature>
<evidence type="ECO:0000256" key="2">
    <source>
        <dbReference type="SAM" id="MobiDB-lite"/>
    </source>
</evidence>
<evidence type="ECO:0000313" key="3">
    <source>
        <dbReference type="EMBL" id="RVD87509.1"/>
    </source>
</evidence>
<sequence length="617" mass="69032">MHLPVPALQTRSARLRGSTFGLGPQLNLNIHISQTIQTLPRHNIDIVRSQDQELTDDRSPKVPRIDRQPRNPAWILLPNLYTGGRVCYIYISEKSSNLYKTTHTNHHLPKVKGLAIRITSPRCRTQGSALREVDIQVFKAEQVQERALADRDRTIDILQEELESARDKLRRLQNSRFKSVERELAISDSSLEKKYDTLVGDIKSMVLNLTRSIDGNFTDILNALKQNAVYQEGLRRLLEPNVTVQEFVNLLEKSDSPNKLLAFIIRAIILNMLRLKLFNSNVFLCIGGENWKQLRGVYRHLLTAVGLDIHGEEPEVLVEPGDDRHRRDASLWRSQTLITLDRNKDRLKLGDGQSAILDQLVTDIEELLTPLAKSSLQKEDLKVNLKSLVKLAAELSIQLGKQRAMFELEPKRYIGHKVQKGMDQFGPWAPENEGEDQANPRDILAVIVPALFKFGNDDGEEFEQHKIVRQAQVLVLPAKGSEEPKPSVDTVPTTSAIINTETPPPPPPSEITNSTLPGAEPAANELSLNPSTVHPSNEADVSPPTSTLSGSDIRAPTPPPKDDQPTIEPPSSTCPGRKTPEPKVRTEDRPAVDTRKVRDPNQKTDTTPLKAKTAKKP</sequence>
<organism evidence="3 4">
    <name type="scientific">Arthrobotrys flagrans</name>
    <name type="common">Nematode-trapping fungus</name>
    <name type="synonym">Trichothecium flagrans</name>
    <dbReference type="NCBI Taxonomy" id="97331"/>
    <lineage>
        <taxon>Eukaryota</taxon>
        <taxon>Fungi</taxon>
        <taxon>Dikarya</taxon>
        <taxon>Ascomycota</taxon>
        <taxon>Pezizomycotina</taxon>
        <taxon>Orbiliomycetes</taxon>
        <taxon>Orbiliales</taxon>
        <taxon>Orbiliaceae</taxon>
        <taxon>Arthrobotrys</taxon>
    </lineage>
</organism>
<feature type="compositionally biased region" description="Polar residues" evidence="2">
    <location>
        <begin position="526"/>
        <end position="535"/>
    </location>
</feature>
<dbReference type="OrthoDB" id="5213630at2759"/>
<feature type="coiled-coil region" evidence="1">
    <location>
        <begin position="148"/>
        <end position="175"/>
    </location>
</feature>